<dbReference type="Proteomes" id="UP001143856">
    <property type="component" value="Unassembled WGS sequence"/>
</dbReference>
<proteinExistence type="predicted"/>
<reference evidence="1" key="1">
    <citation type="submission" date="2022-10" db="EMBL/GenBank/DDBJ databases">
        <title>Genome Sequence of Xylaria curta.</title>
        <authorList>
            <person name="Buettner E."/>
        </authorList>
    </citation>
    <scope>NUCLEOTIDE SEQUENCE</scope>
    <source>
        <strain evidence="1">Babe10</strain>
    </source>
</reference>
<name>A0ACC1PJI6_9PEZI</name>
<sequence>MSERRKICDGGSGGGGLSLAFVFVVADMVVVAGPGRLGSAATSVTSLSSLSLFRLVFSGASVAPSSELEDPSLRLLTVEEDDMPQSPNRACARAWRERPNIPSLASRGSPTVGVSSSTVGPGREDGAKPPNERQYQRRTARCVADTWSH</sequence>
<evidence type="ECO:0000313" key="1">
    <source>
        <dbReference type="EMBL" id="KAJ2992988.1"/>
    </source>
</evidence>
<comment type="caution">
    <text evidence="1">The sequence shown here is derived from an EMBL/GenBank/DDBJ whole genome shotgun (WGS) entry which is preliminary data.</text>
</comment>
<keyword evidence="2" id="KW-1185">Reference proteome</keyword>
<dbReference type="EMBL" id="JAPDGR010000238">
    <property type="protein sequence ID" value="KAJ2992988.1"/>
    <property type="molecule type" value="Genomic_DNA"/>
</dbReference>
<accession>A0ACC1PJI6</accession>
<protein>
    <submittedName>
        <fullName evidence="1">Uncharacterized protein</fullName>
    </submittedName>
</protein>
<gene>
    <name evidence="1" type="ORF">NUW58_g1988</name>
</gene>
<evidence type="ECO:0000313" key="2">
    <source>
        <dbReference type="Proteomes" id="UP001143856"/>
    </source>
</evidence>
<organism evidence="1 2">
    <name type="scientific">Xylaria curta</name>
    <dbReference type="NCBI Taxonomy" id="42375"/>
    <lineage>
        <taxon>Eukaryota</taxon>
        <taxon>Fungi</taxon>
        <taxon>Dikarya</taxon>
        <taxon>Ascomycota</taxon>
        <taxon>Pezizomycotina</taxon>
        <taxon>Sordariomycetes</taxon>
        <taxon>Xylariomycetidae</taxon>
        <taxon>Xylariales</taxon>
        <taxon>Xylariaceae</taxon>
        <taxon>Xylaria</taxon>
    </lineage>
</organism>